<keyword evidence="7" id="KW-1185">Reference proteome</keyword>
<dbReference type="PANTHER" id="PTHR42872:SF6">
    <property type="entry name" value="PROTEIN-GLUTAMATE METHYLESTERASE_PROTEIN-GLUTAMINE GLUTAMINASE"/>
    <property type="match status" value="1"/>
</dbReference>
<keyword evidence="4" id="KW-0145">Chemotaxis</keyword>
<gene>
    <name evidence="6" type="ORF">GCM10023116_48870</name>
</gene>
<proteinExistence type="predicted"/>
<feature type="active site" evidence="4">
    <location>
        <position position="134"/>
    </location>
</feature>
<evidence type="ECO:0000256" key="1">
    <source>
        <dbReference type="ARBA" id="ARBA00022801"/>
    </source>
</evidence>
<dbReference type="SUPFAM" id="SSF52738">
    <property type="entry name" value="Methylesterase CheB, C-terminal domain"/>
    <property type="match status" value="1"/>
</dbReference>
<accession>A0ABP8V8N3</accession>
<name>A0ABP8V8N3_9GAMM</name>
<dbReference type="Proteomes" id="UP001500604">
    <property type="component" value="Unassembled WGS sequence"/>
</dbReference>
<dbReference type="CDD" id="cd16433">
    <property type="entry name" value="CheB"/>
    <property type="match status" value="1"/>
</dbReference>
<dbReference type="RefSeq" id="WP_345199200.1">
    <property type="nucleotide sequence ID" value="NZ_BAABFL010000478.1"/>
</dbReference>
<dbReference type="EMBL" id="BAABFL010000478">
    <property type="protein sequence ID" value="GAA4652603.1"/>
    <property type="molecule type" value="Genomic_DNA"/>
</dbReference>
<dbReference type="PROSITE" id="PS50122">
    <property type="entry name" value="CHEB"/>
    <property type="match status" value="1"/>
</dbReference>
<evidence type="ECO:0000259" key="5">
    <source>
        <dbReference type="PROSITE" id="PS50122"/>
    </source>
</evidence>
<dbReference type="EC" id="3.1.1.61" evidence="2"/>
<dbReference type="Gene3D" id="3.40.50.180">
    <property type="entry name" value="Methylesterase CheB, C-terminal domain"/>
    <property type="match status" value="1"/>
</dbReference>
<reference evidence="7" key="1">
    <citation type="journal article" date="2019" name="Int. J. Syst. Evol. Microbiol.">
        <title>The Global Catalogue of Microorganisms (GCM) 10K type strain sequencing project: providing services to taxonomists for standard genome sequencing and annotation.</title>
        <authorList>
            <consortium name="The Broad Institute Genomics Platform"/>
            <consortium name="The Broad Institute Genome Sequencing Center for Infectious Disease"/>
            <person name="Wu L."/>
            <person name="Ma J."/>
        </authorList>
    </citation>
    <scope>NUCLEOTIDE SEQUENCE [LARGE SCALE GENOMIC DNA]</scope>
    <source>
        <strain evidence="7">JCM 17805</strain>
    </source>
</reference>
<feature type="domain" description="CheB-type methylesterase" evidence="5">
    <location>
        <begin position="9"/>
        <end position="185"/>
    </location>
</feature>
<keyword evidence="1 4" id="KW-0378">Hydrolase</keyword>
<comment type="catalytic activity">
    <reaction evidence="3">
        <text>[protein]-L-glutamate 5-O-methyl ester + H2O = L-glutamyl-[protein] + methanol + H(+)</text>
        <dbReference type="Rhea" id="RHEA:23236"/>
        <dbReference type="Rhea" id="RHEA-COMP:10208"/>
        <dbReference type="Rhea" id="RHEA-COMP:10311"/>
        <dbReference type="ChEBI" id="CHEBI:15377"/>
        <dbReference type="ChEBI" id="CHEBI:15378"/>
        <dbReference type="ChEBI" id="CHEBI:17790"/>
        <dbReference type="ChEBI" id="CHEBI:29973"/>
        <dbReference type="ChEBI" id="CHEBI:82795"/>
        <dbReference type="EC" id="3.1.1.61"/>
    </reaction>
</comment>
<dbReference type="InterPro" id="IPR035909">
    <property type="entry name" value="CheB_C"/>
</dbReference>
<organism evidence="6 7">
    <name type="scientific">Kistimonas scapharcae</name>
    <dbReference type="NCBI Taxonomy" id="1036133"/>
    <lineage>
        <taxon>Bacteria</taxon>
        <taxon>Pseudomonadati</taxon>
        <taxon>Pseudomonadota</taxon>
        <taxon>Gammaproteobacteria</taxon>
        <taxon>Oceanospirillales</taxon>
        <taxon>Endozoicomonadaceae</taxon>
        <taxon>Kistimonas</taxon>
    </lineage>
</organism>
<comment type="caution">
    <text evidence="6">The sequence shown here is derived from an EMBL/GenBank/DDBJ whole genome shotgun (WGS) entry which is preliminary data.</text>
</comment>
<evidence type="ECO:0000256" key="2">
    <source>
        <dbReference type="ARBA" id="ARBA00039140"/>
    </source>
</evidence>
<protein>
    <recommendedName>
        <fullName evidence="2">protein-glutamate methylesterase</fullName>
        <ecNumber evidence="2">3.1.1.61</ecNumber>
    </recommendedName>
</protein>
<evidence type="ECO:0000256" key="4">
    <source>
        <dbReference type="PROSITE-ProRule" id="PRU00050"/>
    </source>
</evidence>
<dbReference type="InterPro" id="IPR000673">
    <property type="entry name" value="Sig_transdc_resp-reg_Me-estase"/>
</dbReference>
<evidence type="ECO:0000313" key="6">
    <source>
        <dbReference type="EMBL" id="GAA4652603.1"/>
    </source>
</evidence>
<evidence type="ECO:0000313" key="7">
    <source>
        <dbReference type="Proteomes" id="UP001500604"/>
    </source>
</evidence>
<feature type="active site" evidence="4">
    <location>
        <position position="41"/>
    </location>
</feature>
<feature type="active site" evidence="4">
    <location>
        <position position="14"/>
    </location>
</feature>
<sequence length="191" mass="20233">MRKHAFSAVVIGASAGGIEALKVLFSGLQPAFPVPVFVVKHIDAEADDGIVHYLNKSSSLPVTFAEDQEPVENGHIYLAPPGYHMLIEEDCSISLCVDRKVTYSRPSVDVLFESAAEAYGSHLIGVVLTGANRDGSAGARQIKQRGGLVLVQDPATAEHEVMPKATLADTDVDGVMALPALATRLNELTGL</sequence>
<dbReference type="Pfam" id="PF01339">
    <property type="entry name" value="CheB_methylest"/>
    <property type="match status" value="1"/>
</dbReference>
<evidence type="ECO:0000256" key="3">
    <source>
        <dbReference type="ARBA" id="ARBA00048267"/>
    </source>
</evidence>
<dbReference type="PANTHER" id="PTHR42872">
    <property type="entry name" value="PROTEIN-GLUTAMATE METHYLESTERASE/PROTEIN-GLUTAMINE GLUTAMINASE"/>
    <property type="match status" value="1"/>
</dbReference>